<comment type="cofactor">
    <cofactor evidence="6">
        <name>Zn(2+)</name>
        <dbReference type="ChEBI" id="CHEBI:29105"/>
    </cofactor>
    <text evidence="6">Binds 1 zinc ion.</text>
</comment>
<feature type="domain" description="Oligopeptidase F N-terminal" evidence="8">
    <location>
        <begin position="113"/>
        <end position="181"/>
    </location>
</feature>
<dbReference type="InterPro" id="IPR004438">
    <property type="entry name" value="Peptidase_M3B"/>
</dbReference>
<reference evidence="9 10" key="1">
    <citation type="submission" date="2017-07" db="EMBL/GenBank/DDBJ databases">
        <title>Isolation and whole genome analysis of endospore-forming bacteria from heroin.</title>
        <authorList>
            <person name="Kalinowski J."/>
            <person name="Ahrens B."/>
            <person name="Al-Dilaimi A."/>
            <person name="Winkler A."/>
            <person name="Wibberg D."/>
            <person name="Schleenbecker U."/>
            <person name="Ruckert C."/>
            <person name="Wolfel R."/>
            <person name="Grass G."/>
        </authorList>
    </citation>
    <scope>NUCLEOTIDE SEQUENCE [LARGE SCALE GENOMIC DNA]</scope>
    <source>
        <strain evidence="9 10">7539</strain>
    </source>
</reference>
<keyword evidence="4 6" id="KW-0862">Zinc</keyword>
<keyword evidence="3 6" id="KW-0378">Hydrolase</keyword>
<comment type="function">
    <text evidence="6">Has oligopeptidase activity and degrades a variety of small bioactive peptides.</text>
</comment>
<dbReference type="GO" id="GO:0004222">
    <property type="term" value="F:metalloendopeptidase activity"/>
    <property type="evidence" value="ECO:0007669"/>
    <property type="project" value="UniProtKB-UniRule"/>
</dbReference>
<evidence type="ECO:0000259" key="7">
    <source>
        <dbReference type="Pfam" id="PF01432"/>
    </source>
</evidence>
<evidence type="ECO:0000256" key="5">
    <source>
        <dbReference type="ARBA" id="ARBA00023049"/>
    </source>
</evidence>
<organism evidence="9 10">
    <name type="scientific">Shouchella clausii</name>
    <name type="common">Alkalihalobacillus clausii</name>
    <dbReference type="NCBI Taxonomy" id="79880"/>
    <lineage>
        <taxon>Bacteria</taxon>
        <taxon>Bacillati</taxon>
        <taxon>Bacillota</taxon>
        <taxon>Bacilli</taxon>
        <taxon>Bacillales</taxon>
        <taxon>Bacillaceae</taxon>
        <taxon>Shouchella</taxon>
    </lineage>
</organism>
<dbReference type="Pfam" id="PF08439">
    <property type="entry name" value="Peptidase_M3_N"/>
    <property type="match status" value="1"/>
</dbReference>
<evidence type="ECO:0000256" key="4">
    <source>
        <dbReference type="ARBA" id="ARBA00022833"/>
    </source>
</evidence>
<dbReference type="Proteomes" id="UP000216207">
    <property type="component" value="Unassembled WGS sequence"/>
</dbReference>
<dbReference type="NCBIfam" id="TIGR00181">
    <property type="entry name" value="pepF"/>
    <property type="match status" value="1"/>
</dbReference>
<evidence type="ECO:0000313" key="10">
    <source>
        <dbReference type="Proteomes" id="UP000216207"/>
    </source>
</evidence>
<keyword evidence="2 6" id="KW-0479">Metal-binding</keyword>
<evidence type="ECO:0000256" key="2">
    <source>
        <dbReference type="ARBA" id="ARBA00022723"/>
    </source>
</evidence>
<dbReference type="SUPFAM" id="SSF55486">
    <property type="entry name" value="Metalloproteases ('zincins'), catalytic domain"/>
    <property type="match status" value="1"/>
</dbReference>
<dbReference type="InterPro" id="IPR013647">
    <property type="entry name" value="OligopepF_N_dom"/>
</dbReference>
<evidence type="ECO:0000313" key="9">
    <source>
        <dbReference type="EMBL" id="PAE90821.1"/>
    </source>
</evidence>
<accession>A0A268P561</accession>
<evidence type="ECO:0000256" key="1">
    <source>
        <dbReference type="ARBA" id="ARBA00022670"/>
    </source>
</evidence>
<dbReference type="InterPro" id="IPR042088">
    <property type="entry name" value="OligoPept_F_C"/>
</dbReference>
<dbReference type="InterPro" id="IPR034009">
    <property type="entry name" value="M3B_PepF_4"/>
</dbReference>
<name>A0A268P561_SHOCL</name>
<feature type="domain" description="Peptidase M3A/M3B catalytic" evidence="7">
    <location>
        <begin position="206"/>
        <end position="583"/>
    </location>
</feature>
<dbReference type="Pfam" id="PF01432">
    <property type="entry name" value="Peptidase_M3"/>
    <property type="match status" value="1"/>
</dbReference>
<dbReference type="EMBL" id="NPCC01000004">
    <property type="protein sequence ID" value="PAE90821.1"/>
    <property type="molecule type" value="Genomic_DNA"/>
</dbReference>
<dbReference type="RefSeq" id="WP_095326108.1">
    <property type="nucleotide sequence ID" value="NZ_NPCC01000004.1"/>
</dbReference>
<keyword evidence="1 6" id="KW-0645">Protease</keyword>
<evidence type="ECO:0000259" key="8">
    <source>
        <dbReference type="Pfam" id="PF08439"/>
    </source>
</evidence>
<proteinExistence type="inferred from homology"/>
<evidence type="ECO:0000256" key="3">
    <source>
        <dbReference type="ARBA" id="ARBA00022801"/>
    </source>
</evidence>
<dbReference type="GO" id="GO:0046872">
    <property type="term" value="F:metal ion binding"/>
    <property type="evidence" value="ECO:0007669"/>
    <property type="project" value="UniProtKB-UniRule"/>
</dbReference>
<dbReference type="Gene3D" id="1.10.1370.20">
    <property type="entry name" value="Oligoendopeptidase f, C-terminal domain"/>
    <property type="match status" value="1"/>
</dbReference>
<dbReference type="CDD" id="cd09609">
    <property type="entry name" value="M3B_PepF"/>
    <property type="match status" value="1"/>
</dbReference>
<protein>
    <recommendedName>
        <fullName evidence="6">Oligopeptidase F</fullName>
        <ecNumber evidence="6">3.4.24.-</ecNumber>
    </recommendedName>
</protein>
<keyword evidence="5 6" id="KW-0482">Metalloprotease</keyword>
<dbReference type="AlphaFoldDB" id="A0A268P561"/>
<dbReference type="InterPro" id="IPR001567">
    <property type="entry name" value="Pept_M3A_M3B_dom"/>
</dbReference>
<gene>
    <name evidence="9" type="primary">pepF</name>
    <name evidence="9" type="ORF">CHH72_02785</name>
</gene>
<comment type="similarity">
    <text evidence="6">Belongs to the peptidase M3B family.</text>
</comment>
<dbReference type="Gene3D" id="1.20.140.70">
    <property type="entry name" value="Oligopeptidase f, N-terminal domain"/>
    <property type="match status" value="1"/>
</dbReference>
<comment type="caution">
    <text evidence="9">The sequence shown here is derived from an EMBL/GenBank/DDBJ whole genome shotgun (WGS) entry which is preliminary data.</text>
</comment>
<dbReference type="GO" id="GO:0006508">
    <property type="term" value="P:proteolysis"/>
    <property type="evidence" value="ECO:0007669"/>
    <property type="project" value="UniProtKB-KW"/>
</dbReference>
<sequence length="597" mass="67433">MDLTKRQDVPVEETWDLTALFPNDEAWQAALAEVKEQSAKLPVGEKLGERPEHLLNGLQAREALLEKAVLVITYASLSLAGNGADEAAQANASRVEEAQALIQAKLAKLEADIIALPTGLIEQFRKSLPELERFSVYLDKLLANQPYTLSAETEEALASLSPVLSAPYSTYSQSKAADMSFPAFKGANGQDKPLSFARFEDQYELSPNTEERRNAFHVFDETLKAYEHTYAKLFATEVSKNVTIARLRGFKSAEAMLLHDQDVSETMYHNQLDTIYEELAPHMRRYATLKKEVLGLSELRFEDLKAPLDPEFEPETTYDNAFATIIDALRVFGDDYVDMLQRAKTDRWVDRADNIGKATGAFCSSPYGAHPYILLTWKNTMRGGFILAHELGHAGHFYLANAHQPLSATRPSMYCIEAPSTINELFLGNHLLKQTDDPRMKRWVLLQFIGTYYHNFVTHLLEGVFQHRVYRYAEEGVPLTAVLLRQTKQEVISGFWGDAVHIDERAGRTWMRQPHYYKGLYPYTYSAGLTAATKAYSLYEQNGQVVIDRWLDMLKAGGTKKPLDLFKIAGVDMENKETIRAAVAYVGRLIEKLEQSY</sequence>
<dbReference type="EC" id="3.4.24.-" evidence="6"/>
<evidence type="ECO:0000256" key="6">
    <source>
        <dbReference type="RuleBase" id="RU368091"/>
    </source>
</evidence>